<dbReference type="EMBL" id="FQXI01000006">
    <property type="protein sequence ID" value="SHH32095.1"/>
    <property type="molecule type" value="Genomic_DNA"/>
</dbReference>
<feature type="domain" description="HTH lysR-type" evidence="5">
    <location>
        <begin position="1"/>
        <end position="57"/>
    </location>
</feature>
<dbReference type="PRINTS" id="PR00039">
    <property type="entry name" value="HTHLYSR"/>
</dbReference>
<dbReference type="PANTHER" id="PTHR30126:SF40">
    <property type="entry name" value="HTH-TYPE TRANSCRIPTIONAL REGULATOR GLTR"/>
    <property type="match status" value="1"/>
</dbReference>
<reference evidence="6 7" key="1">
    <citation type="submission" date="2016-11" db="EMBL/GenBank/DDBJ databases">
        <authorList>
            <person name="Jaros S."/>
            <person name="Januszkiewicz K."/>
            <person name="Wedrychowicz H."/>
        </authorList>
    </citation>
    <scope>NUCLEOTIDE SEQUENCE [LARGE SCALE GENOMIC DNA]</scope>
    <source>
        <strain evidence="6 7">DSM 21120</strain>
    </source>
</reference>
<sequence>MDFRHDTFLTLCEIGNYTKTAKHLHITQPAVTQHIQYLEEYYNCKLFVHNNKKIKLTRQGEYLKDFIKTVSADRQRFKKNLSEMHLEEITVQFGATLSIGEYVMPEIISELLQKNPKLKIHMHVANTQTLLEKLNLGQLDFIVVEGFFNKADYHSKTLSTEKFIPICSVNSPLAEGTKSLEEITKERLILRESGSGTRNILENILKKYNYTVDNFQNTIEIENMNAIKKLVADNLGISFLYEVVVKREIEEGIIKKINISDFNIVREFNFVFLKDSFFKEEYMSYFNIMKEFIKTEDRI</sequence>
<dbReference type="STRING" id="1120995.SAMN02745245_01074"/>
<accession>A0A1M5S0Y7</accession>
<dbReference type="GO" id="GO:0003700">
    <property type="term" value="F:DNA-binding transcription factor activity"/>
    <property type="evidence" value="ECO:0007669"/>
    <property type="project" value="InterPro"/>
</dbReference>
<evidence type="ECO:0000313" key="7">
    <source>
        <dbReference type="Proteomes" id="UP000184032"/>
    </source>
</evidence>
<dbReference type="InterPro" id="IPR005119">
    <property type="entry name" value="LysR_subst-bd"/>
</dbReference>
<dbReference type="SUPFAM" id="SSF46785">
    <property type="entry name" value="Winged helix' DNA-binding domain"/>
    <property type="match status" value="1"/>
</dbReference>
<dbReference type="Gene3D" id="3.40.190.10">
    <property type="entry name" value="Periplasmic binding protein-like II"/>
    <property type="match status" value="2"/>
</dbReference>
<dbReference type="AlphaFoldDB" id="A0A1M5S0Y7"/>
<organism evidence="6 7">
    <name type="scientific">Anaerosphaera aminiphila DSM 21120</name>
    <dbReference type="NCBI Taxonomy" id="1120995"/>
    <lineage>
        <taxon>Bacteria</taxon>
        <taxon>Bacillati</taxon>
        <taxon>Bacillota</taxon>
        <taxon>Tissierellia</taxon>
        <taxon>Tissierellales</taxon>
        <taxon>Peptoniphilaceae</taxon>
        <taxon>Anaerosphaera</taxon>
    </lineage>
</organism>
<evidence type="ECO:0000256" key="4">
    <source>
        <dbReference type="ARBA" id="ARBA00023163"/>
    </source>
</evidence>
<evidence type="ECO:0000259" key="5">
    <source>
        <dbReference type="PROSITE" id="PS50931"/>
    </source>
</evidence>
<dbReference type="SUPFAM" id="SSF53850">
    <property type="entry name" value="Periplasmic binding protein-like II"/>
    <property type="match status" value="1"/>
</dbReference>
<evidence type="ECO:0000256" key="1">
    <source>
        <dbReference type="ARBA" id="ARBA00009437"/>
    </source>
</evidence>
<dbReference type="InterPro" id="IPR036390">
    <property type="entry name" value="WH_DNA-bd_sf"/>
</dbReference>
<proteinExistence type="inferred from homology"/>
<dbReference type="Pfam" id="PF00126">
    <property type="entry name" value="HTH_1"/>
    <property type="match status" value="1"/>
</dbReference>
<gene>
    <name evidence="6" type="ORF">SAMN02745245_01074</name>
</gene>
<dbReference type="GO" id="GO:0000976">
    <property type="term" value="F:transcription cis-regulatory region binding"/>
    <property type="evidence" value="ECO:0007669"/>
    <property type="project" value="TreeGrafter"/>
</dbReference>
<evidence type="ECO:0000256" key="3">
    <source>
        <dbReference type="ARBA" id="ARBA00023125"/>
    </source>
</evidence>
<dbReference type="PROSITE" id="PS50931">
    <property type="entry name" value="HTH_LYSR"/>
    <property type="match status" value="1"/>
</dbReference>
<name>A0A1M5S0Y7_9FIRM</name>
<evidence type="ECO:0000313" key="6">
    <source>
        <dbReference type="EMBL" id="SHH32095.1"/>
    </source>
</evidence>
<keyword evidence="2" id="KW-0805">Transcription regulation</keyword>
<dbReference type="Gene3D" id="1.10.10.10">
    <property type="entry name" value="Winged helix-like DNA-binding domain superfamily/Winged helix DNA-binding domain"/>
    <property type="match status" value="1"/>
</dbReference>
<keyword evidence="7" id="KW-1185">Reference proteome</keyword>
<evidence type="ECO:0000256" key="2">
    <source>
        <dbReference type="ARBA" id="ARBA00023015"/>
    </source>
</evidence>
<keyword evidence="3 6" id="KW-0238">DNA-binding</keyword>
<dbReference type="Pfam" id="PF03466">
    <property type="entry name" value="LysR_substrate"/>
    <property type="match status" value="1"/>
</dbReference>
<dbReference type="PANTHER" id="PTHR30126">
    <property type="entry name" value="HTH-TYPE TRANSCRIPTIONAL REGULATOR"/>
    <property type="match status" value="1"/>
</dbReference>
<comment type="similarity">
    <text evidence="1">Belongs to the LysR transcriptional regulatory family.</text>
</comment>
<dbReference type="OrthoDB" id="9785745at2"/>
<protein>
    <submittedName>
        <fullName evidence="6">DNA-binding transcriptional regulator, LysR family</fullName>
    </submittedName>
</protein>
<keyword evidence="4" id="KW-0804">Transcription</keyword>
<dbReference type="InterPro" id="IPR036388">
    <property type="entry name" value="WH-like_DNA-bd_sf"/>
</dbReference>
<dbReference type="InterPro" id="IPR000847">
    <property type="entry name" value="LysR_HTH_N"/>
</dbReference>
<dbReference type="Proteomes" id="UP000184032">
    <property type="component" value="Unassembled WGS sequence"/>
</dbReference>
<dbReference type="RefSeq" id="WP_073184466.1">
    <property type="nucleotide sequence ID" value="NZ_FQXI01000006.1"/>
</dbReference>